<evidence type="ECO:0000259" key="13">
    <source>
        <dbReference type="Pfam" id="PF00945"/>
    </source>
</evidence>
<evidence type="ECO:0000313" key="14">
    <source>
        <dbReference type="EMBL" id="AXF38659.1"/>
    </source>
</evidence>
<reference evidence="14" key="1">
    <citation type="journal article" date="2018" name="Mol. Ecol.">
        <title>Virus-virus interactions and host ecology are associated with RNA virome structure in wild birds.</title>
        <authorList>
            <person name="Wille M."/>
            <person name="Eden J.S."/>
            <person name="Shi M."/>
            <person name="Klaassen M."/>
            <person name="Hurt A.C."/>
            <person name="Holmes E.C."/>
        </authorList>
    </citation>
    <scope>NUCLEOTIDE SEQUENCE</scope>
    <source>
        <strain evidence="14">MW23</strain>
    </source>
</reference>
<dbReference type="Gene3D" id="1.10.3610.10">
    <property type="entry name" value="Nucleoprotein"/>
    <property type="match status" value="1"/>
</dbReference>
<keyword evidence="9" id="KW-1035">Host cytoplasm</keyword>
<dbReference type="EMBL" id="MH453812">
    <property type="protein sequence ID" value="AXF38659.1"/>
    <property type="molecule type" value="Viral_cRNA"/>
</dbReference>
<evidence type="ECO:0000256" key="5">
    <source>
        <dbReference type="ARBA" id="ARBA00022561"/>
    </source>
</evidence>
<protein>
    <recommendedName>
        <fullName evidence="3">Nucleoprotein</fullName>
    </recommendedName>
    <alternativeName>
        <fullName evidence="11">Nucleocapsid protein</fullName>
    </alternativeName>
</protein>
<evidence type="ECO:0000256" key="12">
    <source>
        <dbReference type="SAM" id="MobiDB-lite"/>
    </source>
</evidence>
<dbReference type="InterPro" id="IPR035961">
    <property type="entry name" value="Rhabdovirus_nucleoprotein-like"/>
</dbReference>
<dbReference type="GO" id="GO:0030430">
    <property type="term" value="C:host cell cytoplasm"/>
    <property type="evidence" value="ECO:0007669"/>
    <property type="project" value="UniProtKB-SubCell"/>
</dbReference>
<evidence type="ECO:0000256" key="11">
    <source>
        <dbReference type="ARBA" id="ARBA00033344"/>
    </source>
</evidence>
<proteinExistence type="predicted"/>
<evidence type="ECO:0000256" key="7">
    <source>
        <dbReference type="ARBA" id="ARBA00022884"/>
    </source>
</evidence>
<dbReference type="GO" id="GO:0003723">
    <property type="term" value="F:RNA binding"/>
    <property type="evidence" value="ECO:0007669"/>
    <property type="project" value="UniProtKB-KW"/>
</dbReference>
<dbReference type="InterPro" id="IPR023331">
    <property type="entry name" value="Rhabdovirus_ncapsid_C"/>
</dbReference>
<gene>
    <name evidence="14" type="primary">N</name>
</gene>
<keyword evidence="8 14" id="KW-0543">Viral nucleoprotein</keyword>
<sequence length="517" mass="58348">MKMSEQHGSEAAQLDTREIQVDGGNGGEQGNGLAGRDIVRLHGDSPARRDSIDDETIKALERSPDVPAGEAAKEILDAHKAKRNKGVEITDATEGTSVFVVLPVLEDEPQYPADYFVEENTKPTVTIKKPTKNLDVIRASVVHSLRQREPNIEVCMTYLVLMMLQIKAELNDYWVSYKTIIGKKDETVTPRHLINIRFDGNLELLANCAPVDAVNDQWILTYLLCLYRLGRATQKGYRDRLLPNINNILRTLPGQPQEIPASLTAIITWVSNSNFCKIAAAYDMFFNRFRNHDMVVARIGTLPARYRDCGGWTALCYYHELMGKSPENILLEWIYVKEVATELKTMFKKGQEMDDPYGYAPYMMEFGISKSSPYSAKRCKNFHNFVHFFGCLSGAGRSINSVFLEGGSVHQTLANAQILAYCRAKYLQFTRQFIAPDEHREEETAAPVELNLTSIPASASPKTWFRYLEMQNFMIPDTVTNWAREMARIVSSRASRETSVAAQLTTLLRVSPQQPPM</sequence>
<evidence type="ECO:0000256" key="6">
    <source>
        <dbReference type="ARBA" id="ARBA00022844"/>
    </source>
</evidence>
<evidence type="ECO:0000256" key="9">
    <source>
        <dbReference type="ARBA" id="ARBA00023200"/>
    </source>
</evidence>
<evidence type="ECO:0000256" key="1">
    <source>
        <dbReference type="ARBA" id="ARBA00004192"/>
    </source>
</evidence>
<dbReference type="GO" id="GO:0019013">
    <property type="term" value="C:viral nucleocapsid"/>
    <property type="evidence" value="ECO:0007669"/>
    <property type="project" value="UniProtKB-KW"/>
</dbReference>
<dbReference type="SUPFAM" id="SSF140809">
    <property type="entry name" value="Rhabdovirus nucleoprotein-like"/>
    <property type="match status" value="1"/>
</dbReference>
<dbReference type="InterPro" id="IPR000448">
    <property type="entry name" value="Rhabdo_ncapsid"/>
</dbReference>
<keyword evidence="10" id="KW-0687">Ribonucleoprotein</keyword>
<feature type="region of interest" description="Disordered" evidence="12">
    <location>
        <begin position="1"/>
        <end position="37"/>
    </location>
</feature>
<feature type="domain" description="Rhabdovirus nucleocapsid" evidence="13">
    <location>
        <begin position="97"/>
        <end position="484"/>
    </location>
</feature>
<evidence type="ECO:0000256" key="4">
    <source>
        <dbReference type="ARBA" id="ARBA00022497"/>
    </source>
</evidence>
<dbReference type="InterPro" id="IPR023330">
    <property type="entry name" value="Rhabdovirus_ncapsid_N"/>
</dbReference>
<keyword evidence="4" id="KW-1139">Helical capsid protein</keyword>
<evidence type="ECO:0000256" key="3">
    <source>
        <dbReference type="ARBA" id="ARBA00014389"/>
    </source>
</evidence>
<organism evidence="14">
    <name type="scientific">Duck rhabdovirus</name>
    <dbReference type="NCBI Taxonomy" id="2212761"/>
    <lineage>
        <taxon>Viruses</taxon>
        <taxon>Riboviria</taxon>
        <taxon>Orthornavirae</taxon>
        <taxon>Negarnaviricota</taxon>
        <taxon>Haploviricotina</taxon>
        <taxon>Monjiviricetes</taxon>
        <taxon>Mononegavirales</taxon>
        <taxon>Rhabdoviridae</taxon>
    </lineage>
</organism>
<dbReference type="Pfam" id="PF00945">
    <property type="entry name" value="Rhabdo_ncap"/>
    <property type="match status" value="1"/>
</dbReference>
<evidence type="ECO:0000256" key="2">
    <source>
        <dbReference type="ARBA" id="ARBA00004328"/>
    </source>
</evidence>
<dbReference type="GO" id="GO:0019029">
    <property type="term" value="C:helical viral capsid"/>
    <property type="evidence" value="ECO:0007669"/>
    <property type="project" value="UniProtKB-KW"/>
</dbReference>
<keyword evidence="5" id="KW-0167">Capsid protein</keyword>
<name>A0A3G1RP94_9RHAB</name>
<accession>A0A3G1RP94</accession>
<feature type="compositionally biased region" description="Gly residues" evidence="12">
    <location>
        <begin position="23"/>
        <end position="33"/>
    </location>
</feature>
<keyword evidence="7" id="KW-0694">RNA-binding</keyword>
<evidence type="ECO:0000256" key="8">
    <source>
        <dbReference type="ARBA" id="ARBA00023086"/>
    </source>
</evidence>
<evidence type="ECO:0000256" key="10">
    <source>
        <dbReference type="ARBA" id="ARBA00023274"/>
    </source>
</evidence>
<dbReference type="GO" id="GO:1990904">
    <property type="term" value="C:ribonucleoprotein complex"/>
    <property type="evidence" value="ECO:0007669"/>
    <property type="project" value="UniProtKB-KW"/>
</dbReference>
<comment type="subcellular location">
    <subcellularLocation>
        <location evidence="1">Host cytoplasm</location>
    </subcellularLocation>
    <subcellularLocation>
        <location evidence="2">Virion</location>
    </subcellularLocation>
</comment>
<keyword evidence="6" id="KW-0946">Virion</keyword>
<dbReference type="Gene3D" id="1.10.3570.10">
    <property type="entry name" value="Rhabdovirus nucleocapsid protein like domain"/>
    <property type="match status" value="1"/>
</dbReference>